<sequence>MAPSTSCVGVDSLVKPPAPGKASSAKVRKRRSRAKPKPFVKQLLAYNEINFKALVLAHTGVATQHQATFTSPAFSISENSDSLRGICDSSELQHSRDLSSSGYKHPFTTPKCCPESYRAPKTGCIMQQSSYMPQFLHLLKSMCSNLSNSNITYIPSFHSKADYMITSDVSSEVCKTETNLPILNVQSQDIWKRLLHQIMHLGSISSKVSRCLSSDGNTSETDMYTLLAISSLTFLNHIALQTVQNGV</sequence>
<dbReference type="Proteomes" id="UP000825935">
    <property type="component" value="Chromosome 19"/>
</dbReference>
<comment type="caution">
    <text evidence="2">The sequence shown here is derived from an EMBL/GenBank/DDBJ whole genome shotgun (WGS) entry which is preliminary data.</text>
</comment>
<reference evidence="2" key="1">
    <citation type="submission" date="2021-08" db="EMBL/GenBank/DDBJ databases">
        <title>WGS assembly of Ceratopteris richardii.</title>
        <authorList>
            <person name="Marchant D.B."/>
            <person name="Chen G."/>
            <person name="Jenkins J."/>
            <person name="Shu S."/>
            <person name="Leebens-Mack J."/>
            <person name="Grimwood J."/>
            <person name="Schmutz J."/>
            <person name="Soltis P."/>
            <person name="Soltis D."/>
            <person name="Chen Z.-H."/>
        </authorList>
    </citation>
    <scope>NUCLEOTIDE SEQUENCE</scope>
    <source>
        <strain evidence="2">Whitten #5841</strain>
        <tissue evidence="2">Leaf</tissue>
    </source>
</reference>
<evidence type="ECO:0000313" key="3">
    <source>
        <dbReference type="Proteomes" id="UP000825935"/>
    </source>
</evidence>
<evidence type="ECO:0000256" key="1">
    <source>
        <dbReference type="SAM" id="MobiDB-lite"/>
    </source>
</evidence>
<dbReference type="AlphaFoldDB" id="A0A8T2SKD5"/>
<name>A0A8T2SKD5_CERRI</name>
<dbReference type="EMBL" id="CM035424">
    <property type="protein sequence ID" value="KAH7352470.1"/>
    <property type="molecule type" value="Genomic_DNA"/>
</dbReference>
<keyword evidence="3" id="KW-1185">Reference proteome</keyword>
<gene>
    <name evidence="2" type="ORF">KP509_19G047000</name>
</gene>
<evidence type="ECO:0000313" key="2">
    <source>
        <dbReference type="EMBL" id="KAH7352470.1"/>
    </source>
</evidence>
<organism evidence="2 3">
    <name type="scientific">Ceratopteris richardii</name>
    <name type="common">Triangle waterfern</name>
    <dbReference type="NCBI Taxonomy" id="49495"/>
    <lineage>
        <taxon>Eukaryota</taxon>
        <taxon>Viridiplantae</taxon>
        <taxon>Streptophyta</taxon>
        <taxon>Embryophyta</taxon>
        <taxon>Tracheophyta</taxon>
        <taxon>Polypodiopsida</taxon>
        <taxon>Polypodiidae</taxon>
        <taxon>Polypodiales</taxon>
        <taxon>Pteridineae</taxon>
        <taxon>Pteridaceae</taxon>
        <taxon>Parkerioideae</taxon>
        <taxon>Ceratopteris</taxon>
    </lineage>
</organism>
<proteinExistence type="predicted"/>
<protein>
    <submittedName>
        <fullName evidence="2">Uncharacterized protein</fullName>
    </submittedName>
</protein>
<accession>A0A8T2SKD5</accession>
<feature type="region of interest" description="Disordered" evidence="1">
    <location>
        <begin position="1"/>
        <end position="34"/>
    </location>
</feature>